<reference evidence="2" key="1">
    <citation type="journal article" date="2023" name="GigaByte">
        <title>Genome assembly of the bearded iris, Iris pallida Lam.</title>
        <authorList>
            <person name="Bruccoleri R.E."/>
            <person name="Oakeley E.J."/>
            <person name="Faust A.M.E."/>
            <person name="Altorfer M."/>
            <person name="Dessus-Babus S."/>
            <person name="Burckhardt D."/>
            <person name="Oertli M."/>
            <person name="Naumann U."/>
            <person name="Petersen F."/>
            <person name="Wong J."/>
        </authorList>
    </citation>
    <scope>NUCLEOTIDE SEQUENCE</scope>
    <source>
        <strain evidence="2">GSM-AAB239-AS_SAM_17_03QT</strain>
    </source>
</reference>
<evidence type="ECO:0000313" key="3">
    <source>
        <dbReference type="Proteomes" id="UP001140949"/>
    </source>
</evidence>
<evidence type="ECO:0000256" key="1">
    <source>
        <dbReference type="SAM" id="MobiDB-lite"/>
    </source>
</evidence>
<dbReference type="Proteomes" id="UP001140949">
    <property type="component" value="Unassembled WGS sequence"/>
</dbReference>
<dbReference type="EMBL" id="JANAVB010024800">
    <property type="protein sequence ID" value="KAJ6821839.1"/>
    <property type="molecule type" value="Genomic_DNA"/>
</dbReference>
<gene>
    <name evidence="2" type="ORF">M6B38_130680</name>
</gene>
<name>A0AAX6FZF1_IRIPA</name>
<keyword evidence="3" id="KW-1185">Reference proteome</keyword>
<evidence type="ECO:0000313" key="2">
    <source>
        <dbReference type="EMBL" id="KAJ6821839.1"/>
    </source>
</evidence>
<proteinExistence type="predicted"/>
<feature type="region of interest" description="Disordered" evidence="1">
    <location>
        <begin position="1"/>
        <end position="43"/>
    </location>
</feature>
<protein>
    <submittedName>
        <fullName evidence="2">Uncharacterized protein</fullName>
    </submittedName>
</protein>
<sequence>MATLSSLLHSPFAFSPPSLPKIESPSTSRPPPRRRNPTPPISSSLKLGVEEIALITHNKALVAAAVASAIGQLAKRSPRLFSETGSTSGRWSSREGCRLRTPLVLWLLQLLLV</sequence>
<accession>A0AAX6FZF1</accession>
<dbReference type="AlphaFoldDB" id="A0AAX6FZF1"/>
<comment type="caution">
    <text evidence="2">The sequence shown here is derived from an EMBL/GenBank/DDBJ whole genome shotgun (WGS) entry which is preliminary data.</text>
</comment>
<reference evidence="2" key="2">
    <citation type="submission" date="2023-04" db="EMBL/GenBank/DDBJ databases">
        <authorList>
            <person name="Bruccoleri R.E."/>
            <person name="Oakeley E.J."/>
            <person name="Faust A.-M."/>
            <person name="Dessus-Babus S."/>
            <person name="Altorfer M."/>
            <person name="Burckhardt D."/>
            <person name="Oertli M."/>
            <person name="Naumann U."/>
            <person name="Petersen F."/>
            <person name="Wong J."/>
        </authorList>
    </citation>
    <scope>NUCLEOTIDE SEQUENCE</scope>
    <source>
        <strain evidence="2">GSM-AAB239-AS_SAM_17_03QT</strain>
        <tissue evidence="2">Leaf</tissue>
    </source>
</reference>
<organism evidence="2 3">
    <name type="scientific">Iris pallida</name>
    <name type="common">Sweet iris</name>
    <dbReference type="NCBI Taxonomy" id="29817"/>
    <lineage>
        <taxon>Eukaryota</taxon>
        <taxon>Viridiplantae</taxon>
        <taxon>Streptophyta</taxon>
        <taxon>Embryophyta</taxon>
        <taxon>Tracheophyta</taxon>
        <taxon>Spermatophyta</taxon>
        <taxon>Magnoliopsida</taxon>
        <taxon>Liliopsida</taxon>
        <taxon>Asparagales</taxon>
        <taxon>Iridaceae</taxon>
        <taxon>Iridoideae</taxon>
        <taxon>Irideae</taxon>
        <taxon>Iris</taxon>
    </lineage>
</organism>